<dbReference type="SUPFAM" id="SSF49344">
    <property type="entry name" value="CBD9-like"/>
    <property type="match status" value="1"/>
</dbReference>
<evidence type="ECO:0000259" key="2">
    <source>
        <dbReference type="Pfam" id="PF11790"/>
    </source>
</evidence>
<dbReference type="SUPFAM" id="SSF51445">
    <property type="entry name" value="(Trans)glycosidases"/>
    <property type="match status" value="1"/>
</dbReference>
<proteinExistence type="predicted"/>
<evidence type="ECO:0000313" key="3">
    <source>
        <dbReference type="EMBL" id="MFC0216230.1"/>
    </source>
</evidence>
<dbReference type="PANTHER" id="PTHR12631">
    <property type="entry name" value="ALPHA-L-IDURONIDASE"/>
    <property type="match status" value="1"/>
</dbReference>
<dbReference type="Pfam" id="PF11790">
    <property type="entry name" value="Glyco_hydro_cc"/>
    <property type="match status" value="1"/>
</dbReference>
<feature type="domain" description="Carbohydrate-binding" evidence="1">
    <location>
        <begin position="1413"/>
        <end position="1572"/>
    </location>
</feature>
<dbReference type="InterPro" id="IPR024655">
    <property type="entry name" value="Asl1_glyco_hydro_catalytic"/>
</dbReference>
<keyword evidence="4" id="KW-1185">Reference proteome</keyword>
<dbReference type="PROSITE" id="PS51257">
    <property type="entry name" value="PROKAR_LIPOPROTEIN"/>
    <property type="match status" value="1"/>
</dbReference>
<gene>
    <name evidence="3" type="ORF">ACFFK0_27925</name>
</gene>
<dbReference type="InterPro" id="IPR010502">
    <property type="entry name" value="Carb-bd_dom_fam9"/>
</dbReference>
<dbReference type="Proteomes" id="UP001589776">
    <property type="component" value="Unassembled WGS sequence"/>
</dbReference>
<dbReference type="RefSeq" id="WP_377474200.1">
    <property type="nucleotide sequence ID" value="NZ_JBHLWN010000113.1"/>
</dbReference>
<organism evidence="3 4">
    <name type="scientific">Paenibacillus chartarius</name>
    <dbReference type="NCBI Taxonomy" id="747481"/>
    <lineage>
        <taxon>Bacteria</taxon>
        <taxon>Bacillati</taxon>
        <taxon>Bacillota</taxon>
        <taxon>Bacilli</taxon>
        <taxon>Bacillales</taxon>
        <taxon>Paenibacillaceae</taxon>
        <taxon>Paenibacillus</taxon>
    </lineage>
</organism>
<comment type="caution">
    <text evidence="3">The sequence shown here is derived from an EMBL/GenBank/DDBJ whole genome shotgun (WGS) entry which is preliminary data.</text>
</comment>
<dbReference type="InterPro" id="IPR058094">
    <property type="entry name" value="Ig-like_OmpL47-like"/>
</dbReference>
<evidence type="ECO:0000259" key="1">
    <source>
        <dbReference type="Pfam" id="PF06452"/>
    </source>
</evidence>
<dbReference type="InterPro" id="IPR051923">
    <property type="entry name" value="Glycosyl_Hydrolase_39"/>
</dbReference>
<sequence length="1916" mass="209792">MLQLKRTIAAWLSFLLVLSCLDIYPVAASVESTEMIPNGSMAVTEGVYSGGPSVESTPKIPNDSTPVTEDVYSAAVSAESTAMIPNGGFESGLWHDKTDGWTLDSMAVTEGVYSAKATGDPVNRRFMSVLASNINPDNAYRLSAWIKMDGISNNSGVSISVLQVDANNQALGYLHSKMKLIATGGTQDWTQYSIPVENFDDGTAAVRIIIRLDAGVTGTVWFDNVSLVPSSPSPANLLFNGGFEGGFWPERTDGFIMDQTVSREGSSSMRTSGDPTQRRFMATDPISINASETYQLSAYIKMEQVSNHSAVSLSVLQVDDKNQGLGYVNGQMKLITTGGTQDWTRYTVSFGNFIEGTSHIRVYVRLDEGVTGTVWFDDIVLGPGSLDTNNAIPNGGFEGGFWAERTDGFYMDQSVSHEGITSMRTSGDPQERRFMATRPIPIDPSGTYQLSAWIKMEGISNNSAVSLSVLQIDAQDQGLGYVNSQMKIITTGGTQDWTQYAISFGNFAEGTVSIRIYIRLDAGVSGTVWFDDVRLGPGTIDTGNMIVNGGFQGGFWPERTDGFVMDQTVAHEGTTSMRTSGDPTERRYMATGAIPVDIKNAYEFSAWIKTDGVTNDSAVSVSIMEVNSSNQSLGYLHLQMKLFSTGGTQEWTQYKAAVKNFTPSTAAIRVYIRLDAGVEGTVWFDQVRLEPLPFNVSQTKAGNVFVDPEPVKFDVRSNGDTVHWEVRDERDNWLLEGNQPVQDGKATVNVPITAYGYFQIQIKSMQNNVAIDQYVTPFVRLSAMSDYAAGHGPFGVNTHFKNFGQGNNETLLEMIKKSGTTQVRDEITWSSVEPQLGVYTPPAYSETYMNDLQQHNIEPMIIMDYTNPNYDNNSTVYTDAGRQGFANYGKFLIQHYGDQIKTLEVYNEYNAHFGDIGNGPADSRPDYYYLMLKKTYETIKPAYPNVKILGMSVAHIDLEWIEEVFKLGGLQYMDAISVHPYYYPDEPELLADELVQLQNLIKTYNNGQMKPIWITEFGWPTHQSSSGTTELQQSAYLVRYYVTALAAGVEKVFLYDFMNDGLNKGDREHNFGIVRFAADPLGPYTPKPAYATYATMVRQLQDAQFVRKDTVTDNVYSYLFTFNNEPIRIMWTKDTTDVTLHTNAPVTITDMMGNSKQYTPFEGKVMITLSGDPLYVKGDVTEITEGSLLGLNANAPVISGDAINVTLSVSNPHAQTMESAFHILGSSYSLVTPSGGTSQQVIQLSSSGKLGVVRVVSDVYINGGLSGRMVDDVTIQNAFDVRIRPNLTEAASTGEQMILSVENHSPHSGLTTESISWVVGGQSGVWNQQVTIPALTTSEIAIDLPSLDLWKNHSYKVTVKTTGHNPNISEGAISFNPVLQKTIDPAGPLNMAEVPGIDLAASGTMQILANQSYHGPSDLSGRIWVNWDQNNFYLTAQITDDTFSHTSEDSLIWSNDSIQFAVKPGLPESTELYDEFGLSMTPSGPQVYRFHSSNNNALGLVANSRLTVTRNETDHQTVYKLAIPWEELGSVDPFSSEPFSFSTLVNDNDGTIRKGYYEWASGIGRYKDPALYRPAQWVKTDFTAPVTTAVTQPAQPDGNDQWFINPITVSLPATDDPAGVAETVYSLDAGGQWQTYSGPFTFSQDGMYTVSYKSTDLANNEETAKTLSMKLDLTAPVTSAALTPSAPNGNNGWYRSDVTLKLTAADGLSGVGKIQYSTDNGTTWLSYTGPVTFSTEGKYKVLYRTQDAAGNVEAAKSVTFQIDKKAPSVTFSVYDGKVYWIDEDVIITCQAIDATSGIAASTCKNISAPAYRFNIGMNTVRATAVDKAGNTGSATIRFEVKISIESLIRLFKKLLEEGSTVPKTSGKSLDGLATGETMGNSEYDVDDFKKDVVAQRGKGLTAEEADLLLRLADKID</sequence>
<dbReference type="Pfam" id="PF06452">
    <property type="entry name" value="CBM9_1"/>
    <property type="match status" value="1"/>
</dbReference>
<dbReference type="InterPro" id="IPR017853">
    <property type="entry name" value="GH"/>
</dbReference>
<reference evidence="3 4" key="1">
    <citation type="submission" date="2024-09" db="EMBL/GenBank/DDBJ databases">
        <authorList>
            <person name="Sun Q."/>
            <person name="Mori K."/>
        </authorList>
    </citation>
    <scope>NUCLEOTIDE SEQUENCE [LARGE SCALE GENOMIC DNA]</scope>
    <source>
        <strain evidence="3 4">CCM 7759</strain>
    </source>
</reference>
<dbReference type="Gene3D" id="3.20.20.80">
    <property type="entry name" value="Glycosidases"/>
    <property type="match status" value="1"/>
</dbReference>
<dbReference type="InterPro" id="IPR008979">
    <property type="entry name" value="Galactose-bd-like_sf"/>
</dbReference>
<dbReference type="SUPFAM" id="SSF49785">
    <property type="entry name" value="Galactose-binding domain-like"/>
    <property type="match status" value="2"/>
</dbReference>
<dbReference type="Gene3D" id="2.60.40.1190">
    <property type="match status" value="1"/>
</dbReference>
<accession>A0ABV6DU96</accession>
<dbReference type="CDD" id="cd09621">
    <property type="entry name" value="CBM9_like_5"/>
    <property type="match status" value="1"/>
</dbReference>
<name>A0ABV6DU96_9BACL</name>
<dbReference type="PANTHER" id="PTHR12631:SF10">
    <property type="entry name" value="BETA-XYLOSIDASE-LIKE PROTEIN-RELATED"/>
    <property type="match status" value="1"/>
</dbReference>
<protein>
    <submittedName>
        <fullName evidence="3">OmpL47-type beta-barrel domain-containing protein</fullName>
    </submittedName>
</protein>
<dbReference type="NCBIfam" id="NF047446">
    <property type="entry name" value="barrel_OmpL47"/>
    <property type="match status" value="2"/>
</dbReference>
<evidence type="ECO:0000313" key="4">
    <source>
        <dbReference type="Proteomes" id="UP001589776"/>
    </source>
</evidence>
<dbReference type="EMBL" id="JBHLWN010000113">
    <property type="protein sequence ID" value="MFC0216230.1"/>
    <property type="molecule type" value="Genomic_DNA"/>
</dbReference>
<feature type="domain" description="Asl1-like glycosyl hydrolase catalytic" evidence="2">
    <location>
        <begin position="939"/>
        <end position="1036"/>
    </location>
</feature>
<dbReference type="Gene3D" id="2.60.120.260">
    <property type="entry name" value="Galactose-binding domain-like"/>
    <property type="match status" value="4"/>
</dbReference>
<dbReference type="Gene3D" id="3.30.1920.20">
    <property type="match status" value="2"/>
</dbReference>